<dbReference type="PANTHER" id="PTHR11136">
    <property type="entry name" value="FOLYLPOLYGLUTAMATE SYNTHASE-RELATED"/>
    <property type="match status" value="1"/>
</dbReference>
<dbReference type="InterPro" id="IPR013221">
    <property type="entry name" value="Mur_ligase_cen"/>
</dbReference>
<dbReference type="PANTHER" id="PTHR11136:SF0">
    <property type="entry name" value="DIHYDROFOLATE SYNTHETASE-RELATED"/>
    <property type="match status" value="1"/>
</dbReference>
<evidence type="ECO:0000256" key="3">
    <source>
        <dbReference type="ARBA" id="ARBA00022741"/>
    </source>
</evidence>
<keyword evidence="4" id="KW-0067">ATP-binding</keyword>
<proteinExistence type="inferred from homology"/>
<reference evidence="6" key="1">
    <citation type="submission" date="2020-04" db="EMBL/GenBank/DDBJ databases">
        <authorList>
            <person name="Zhang T."/>
        </authorList>
    </citation>
    <scope>NUCLEOTIDE SEQUENCE</scope>
    <source>
        <strain evidence="6">HKST-UBA01</strain>
    </source>
</reference>
<evidence type="ECO:0000256" key="1">
    <source>
        <dbReference type="ARBA" id="ARBA00008276"/>
    </source>
</evidence>
<gene>
    <name evidence="6" type="ORF">KC729_10150</name>
</gene>
<dbReference type="PROSITE" id="PS01012">
    <property type="entry name" value="FOLYLPOLYGLU_SYNT_2"/>
    <property type="match status" value="1"/>
</dbReference>
<evidence type="ECO:0000313" key="7">
    <source>
        <dbReference type="Proteomes" id="UP000697710"/>
    </source>
</evidence>
<protein>
    <submittedName>
        <fullName evidence="6">Bifunctional folylpolyglutamate synthase/dihydrofolate synthase</fullName>
    </submittedName>
</protein>
<comment type="similarity">
    <text evidence="1">Belongs to the folylpolyglutamate synthase family.</text>
</comment>
<dbReference type="InterPro" id="IPR001645">
    <property type="entry name" value="Folylpolyglutamate_synth"/>
</dbReference>
<dbReference type="Pfam" id="PF08245">
    <property type="entry name" value="Mur_ligase_M"/>
    <property type="match status" value="1"/>
</dbReference>
<feature type="domain" description="Mur ligase central" evidence="5">
    <location>
        <begin position="43"/>
        <end position="164"/>
    </location>
</feature>
<keyword evidence="3" id="KW-0547">Nucleotide-binding</keyword>
<dbReference type="InterPro" id="IPR036565">
    <property type="entry name" value="Mur-like_cat_sf"/>
</dbReference>
<sequence length="167" mass="18169">MESPALAYLFSLQNRGIKLDLDRMRAALAELGQPQDSFASILVAGTNGKGSTSSALASILQRPGVRVGLFTSPHLVDYRERIRVDGRMISSVDLERRIASDREIWDRHGLTFFEVTVALGLVLFREAAVDVAVLEVGLGGRLDATNVVDPILSVVTPIGYDHMHLLG</sequence>
<keyword evidence="2" id="KW-0436">Ligase</keyword>
<dbReference type="InterPro" id="IPR018109">
    <property type="entry name" value="Folylpolyglutamate_synth_CS"/>
</dbReference>
<organism evidence="6 7">
    <name type="scientific">Eiseniibacteriota bacterium</name>
    <dbReference type="NCBI Taxonomy" id="2212470"/>
    <lineage>
        <taxon>Bacteria</taxon>
        <taxon>Candidatus Eiseniibacteriota</taxon>
    </lineage>
</organism>
<dbReference type="Proteomes" id="UP000697710">
    <property type="component" value="Unassembled WGS sequence"/>
</dbReference>
<dbReference type="GO" id="GO:0004326">
    <property type="term" value="F:tetrahydrofolylpolyglutamate synthase activity"/>
    <property type="evidence" value="ECO:0007669"/>
    <property type="project" value="InterPro"/>
</dbReference>
<accession>A0A956LZE8</accession>
<evidence type="ECO:0000313" key="6">
    <source>
        <dbReference type="EMBL" id="MCA9728033.1"/>
    </source>
</evidence>
<dbReference type="NCBIfam" id="TIGR01499">
    <property type="entry name" value="folC"/>
    <property type="match status" value="1"/>
</dbReference>
<evidence type="ECO:0000256" key="4">
    <source>
        <dbReference type="ARBA" id="ARBA00022840"/>
    </source>
</evidence>
<evidence type="ECO:0000259" key="5">
    <source>
        <dbReference type="Pfam" id="PF08245"/>
    </source>
</evidence>
<name>A0A956LZE8_UNCEI</name>
<dbReference type="EMBL" id="JAGQHR010000285">
    <property type="protein sequence ID" value="MCA9728033.1"/>
    <property type="molecule type" value="Genomic_DNA"/>
</dbReference>
<reference evidence="6" key="2">
    <citation type="journal article" date="2021" name="Microbiome">
        <title>Successional dynamics and alternative stable states in a saline activated sludge microbial community over 9 years.</title>
        <authorList>
            <person name="Wang Y."/>
            <person name="Ye J."/>
            <person name="Ju F."/>
            <person name="Liu L."/>
            <person name="Boyd J.A."/>
            <person name="Deng Y."/>
            <person name="Parks D.H."/>
            <person name="Jiang X."/>
            <person name="Yin X."/>
            <person name="Woodcroft B.J."/>
            <person name="Tyson G.W."/>
            <person name="Hugenholtz P."/>
            <person name="Polz M.F."/>
            <person name="Zhang T."/>
        </authorList>
    </citation>
    <scope>NUCLEOTIDE SEQUENCE</scope>
    <source>
        <strain evidence="6">HKST-UBA01</strain>
    </source>
</reference>
<evidence type="ECO:0000256" key="2">
    <source>
        <dbReference type="ARBA" id="ARBA00022598"/>
    </source>
</evidence>
<comment type="caution">
    <text evidence="6">The sequence shown here is derived from an EMBL/GenBank/DDBJ whole genome shotgun (WGS) entry which is preliminary data.</text>
</comment>
<dbReference type="Gene3D" id="3.40.1190.10">
    <property type="entry name" value="Mur-like, catalytic domain"/>
    <property type="match status" value="1"/>
</dbReference>
<dbReference type="PROSITE" id="PS01011">
    <property type="entry name" value="FOLYLPOLYGLU_SYNT_1"/>
    <property type="match status" value="1"/>
</dbReference>
<dbReference type="GO" id="GO:0008841">
    <property type="term" value="F:dihydrofolate synthase activity"/>
    <property type="evidence" value="ECO:0007669"/>
    <property type="project" value="TreeGrafter"/>
</dbReference>
<dbReference type="GO" id="GO:0005737">
    <property type="term" value="C:cytoplasm"/>
    <property type="evidence" value="ECO:0007669"/>
    <property type="project" value="TreeGrafter"/>
</dbReference>
<feature type="non-terminal residue" evidence="6">
    <location>
        <position position="167"/>
    </location>
</feature>
<dbReference type="AlphaFoldDB" id="A0A956LZE8"/>
<dbReference type="SUPFAM" id="SSF53623">
    <property type="entry name" value="MurD-like peptide ligases, catalytic domain"/>
    <property type="match status" value="1"/>
</dbReference>
<dbReference type="GO" id="GO:0005524">
    <property type="term" value="F:ATP binding"/>
    <property type="evidence" value="ECO:0007669"/>
    <property type="project" value="UniProtKB-KW"/>
</dbReference>